<evidence type="ECO:0000256" key="1">
    <source>
        <dbReference type="ARBA" id="ARBA00010216"/>
    </source>
</evidence>
<feature type="compositionally biased region" description="Low complexity" evidence="2">
    <location>
        <begin position="607"/>
        <end position="616"/>
    </location>
</feature>
<feature type="compositionally biased region" description="Basic and acidic residues" evidence="2">
    <location>
        <begin position="1075"/>
        <end position="1093"/>
    </location>
</feature>
<name>A0A9P9AP95_9HYPO</name>
<dbReference type="GO" id="GO:0005886">
    <property type="term" value="C:plasma membrane"/>
    <property type="evidence" value="ECO:0007669"/>
    <property type="project" value="TreeGrafter"/>
</dbReference>
<protein>
    <submittedName>
        <fullName evidence="3">Protein EFR3</fullName>
    </submittedName>
</protein>
<evidence type="ECO:0000313" key="3">
    <source>
        <dbReference type="EMBL" id="KAH6888161.1"/>
    </source>
</evidence>
<dbReference type="InterPro" id="IPR016024">
    <property type="entry name" value="ARM-type_fold"/>
</dbReference>
<keyword evidence="4" id="KW-1185">Reference proteome</keyword>
<dbReference type="InterPro" id="IPR049150">
    <property type="entry name" value="EFR3_HEAT-like_rpt"/>
</dbReference>
<comment type="similarity">
    <text evidence="1">Belongs to the EFR3 family.</text>
</comment>
<dbReference type="PANTHER" id="PTHR47766">
    <property type="entry name" value="PROTEIN EFR3"/>
    <property type="match status" value="1"/>
</dbReference>
<dbReference type="Pfam" id="PF21072">
    <property type="entry name" value="EFR3"/>
    <property type="match status" value="1"/>
</dbReference>
<feature type="compositionally biased region" description="Polar residues" evidence="2">
    <location>
        <begin position="1112"/>
        <end position="1121"/>
    </location>
</feature>
<feature type="region of interest" description="Disordered" evidence="2">
    <location>
        <begin position="949"/>
        <end position="1121"/>
    </location>
</feature>
<reference evidence="3 4" key="1">
    <citation type="journal article" date="2021" name="Nat. Commun.">
        <title>Genetic determinants of endophytism in the Arabidopsis root mycobiome.</title>
        <authorList>
            <person name="Mesny F."/>
            <person name="Miyauchi S."/>
            <person name="Thiergart T."/>
            <person name="Pickel B."/>
            <person name="Atanasova L."/>
            <person name="Karlsson M."/>
            <person name="Huettel B."/>
            <person name="Barry K.W."/>
            <person name="Haridas S."/>
            <person name="Chen C."/>
            <person name="Bauer D."/>
            <person name="Andreopoulos W."/>
            <person name="Pangilinan J."/>
            <person name="LaButti K."/>
            <person name="Riley R."/>
            <person name="Lipzen A."/>
            <person name="Clum A."/>
            <person name="Drula E."/>
            <person name="Henrissat B."/>
            <person name="Kohler A."/>
            <person name="Grigoriev I.V."/>
            <person name="Martin F.M."/>
            <person name="Hacquard S."/>
        </authorList>
    </citation>
    <scope>NUCLEOTIDE SEQUENCE [LARGE SCALE GENOMIC DNA]</scope>
    <source>
        <strain evidence="3 4">MPI-CAGE-CH-0241</strain>
    </source>
</reference>
<feature type="compositionally biased region" description="Polar residues" evidence="2">
    <location>
        <begin position="591"/>
        <end position="606"/>
    </location>
</feature>
<feature type="region of interest" description="Disordered" evidence="2">
    <location>
        <begin position="791"/>
        <end position="820"/>
    </location>
</feature>
<dbReference type="OrthoDB" id="19232at2759"/>
<dbReference type="PANTHER" id="PTHR47766:SF1">
    <property type="entry name" value="PROTEIN EFR3"/>
    <property type="match status" value="1"/>
</dbReference>
<dbReference type="InterPro" id="IPR039786">
    <property type="entry name" value="EFR3"/>
</dbReference>
<comment type="caution">
    <text evidence="3">The sequence shown here is derived from an EMBL/GenBank/DDBJ whole genome shotgun (WGS) entry which is preliminary data.</text>
</comment>
<feature type="compositionally biased region" description="Low complexity" evidence="2">
    <location>
        <begin position="922"/>
        <end position="935"/>
    </location>
</feature>
<dbReference type="SUPFAM" id="SSF48371">
    <property type="entry name" value="ARM repeat"/>
    <property type="match status" value="1"/>
</dbReference>
<accession>A0A9P9AP95</accession>
<organism evidence="3 4">
    <name type="scientific">Thelonectria olida</name>
    <dbReference type="NCBI Taxonomy" id="1576542"/>
    <lineage>
        <taxon>Eukaryota</taxon>
        <taxon>Fungi</taxon>
        <taxon>Dikarya</taxon>
        <taxon>Ascomycota</taxon>
        <taxon>Pezizomycotina</taxon>
        <taxon>Sordariomycetes</taxon>
        <taxon>Hypocreomycetidae</taxon>
        <taxon>Hypocreales</taxon>
        <taxon>Nectriaceae</taxon>
        <taxon>Thelonectria</taxon>
    </lineage>
</organism>
<sequence>MNAIQQKCRPKHQVLVLKCYPRTTKGAVDIKPNSSELSYLLYYATSRRSKIQKIGAFLEKKTASDVWRLRFGNVQVTLQILAALIEKLHKDVVLIAPYVLNVLDTVLRSEDITMIESSLPTFEAFCDFHDATLLTADQTYLRQYESIVQLYTQLASPSHTPGKGPVSNPVQMRWRNAGLEAIRSISTADALASITGRHIDVIIPRILENLWTDTEDFLEVLHRRLEEGIKGDMEKPLKRRTSIATVDTVGDTNPLAMTGTALDVDKLAEEDIGVLALECLKSIFVIPNRSQIHGATASLLRFLLERVAGGESVVKLDVNRARDSGWAISIFNIISRWAPMQDRYVILVAALDTLLRVPIQDQTLQQQMALTAMMSSLLRSDVNLIGLSVMDVLLGLIKQMRKLYKLRSPGQSDDEANATTGADQAVRQKTQYLLNRLELCIGDLATHVYYADQISDMIAAVIVRLKPSRSSSNSSPSGEKAGTDNGPAASTLELGEGHSQVDNYFSLNAGRTSALKIIKAILTVANPERKLIGNRSLSRNRVPLHAWEGTHWLMRDPDGHVRRAYIEALVTWLDRETTADDEKARDESLPRNRSSVKMNRDMTTSPNSRRAVSSASNRERPTRAAPSQFLALLHLVIYDNALQFVEYENDIVFLHILLTKLAFKLGVNAVRHGLPMVYRLQEEIQELDTPLHKVRIAALCHGYFWSLTEKFDFEASVVGRAIQNEVIRRRSKAFWVEGIQVPLPFMDKIGNPGESRPQPAWDHSVLEREELLPFDDRTSLVECIATSYEDSFRTPPGSPTASPNRGITGPILGSTLGSTTTAPVDMDLPPIFREHMLTDWSRDAAVAMLTSVGKSESLTGSKAGTSLTNRGHLTINTVGINGNGKAGPTSPFGSQYNLRPQSAQAHREKERDGTVKPRKSSMRSTVSPSVSMSSRGAVASVDQLKQVLSGKAPPKTAGLVGMDDDSGDSMVSYDDSPSEISFNPPTQPEQAVSPTSSGPKRSGSLSRRGPLTAHPPLEGPPNLYEEGNESEEQVPPVPPLPNISLLGGKKSPVHSPEVSFQESSFRSGTRSLRSRGGDGTRPRSVRSQEDSIKVMDLQDLLRGIDSRPGEGSLSNVTKPPY</sequence>
<feature type="region of interest" description="Disordered" evidence="2">
    <location>
        <begin position="580"/>
        <end position="620"/>
    </location>
</feature>
<evidence type="ECO:0000313" key="4">
    <source>
        <dbReference type="Proteomes" id="UP000777438"/>
    </source>
</evidence>
<feature type="region of interest" description="Disordered" evidence="2">
    <location>
        <begin position="880"/>
        <end position="936"/>
    </location>
</feature>
<dbReference type="GO" id="GO:0072659">
    <property type="term" value="P:protein localization to plasma membrane"/>
    <property type="evidence" value="ECO:0007669"/>
    <property type="project" value="InterPro"/>
</dbReference>
<dbReference type="EMBL" id="JAGPYM010000013">
    <property type="protein sequence ID" value="KAH6888161.1"/>
    <property type="molecule type" value="Genomic_DNA"/>
</dbReference>
<feature type="compositionally biased region" description="Polar residues" evidence="2">
    <location>
        <begin position="891"/>
        <end position="904"/>
    </location>
</feature>
<feature type="compositionally biased region" description="Polar residues" evidence="2">
    <location>
        <begin position="978"/>
        <end position="1005"/>
    </location>
</feature>
<evidence type="ECO:0000256" key="2">
    <source>
        <dbReference type="SAM" id="MobiDB-lite"/>
    </source>
</evidence>
<dbReference type="Proteomes" id="UP000777438">
    <property type="component" value="Unassembled WGS sequence"/>
</dbReference>
<gene>
    <name evidence="3" type="ORF">B0T10DRAFT_406000</name>
</gene>
<proteinExistence type="inferred from homology"/>
<dbReference type="AlphaFoldDB" id="A0A9P9AP95"/>
<feature type="compositionally biased region" description="Basic and acidic residues" evidence="2">
    <location>
        <begin position="580"/>
        <end position="590"/>
    </location>
</feature>
<feature type="compositionally biased region" description="Basic and acidic residues" evidence="2">
    <location>
        <begin position="905"/>
        <end position="915"/>
    </location>
</feature>
<feature type="region of interest" description="Disordered" evidence="2">
    <location>
        <begin position="469"/>
        <end position="493"/>
    </location>
</feature>